<keyword evidence="2" id="KW-1185">Reference proteome</keyword>
<accession>A0A0N1JTP9</accession>
<gene>
    <name evidence="1" type="ORF">WG78_04175</name>
</gene>
<dbReference type="Pfam" id="PF07254">
    <property type="entry name" value="Cpta_toxin"/>
    <property type="match status" value="1"/>
</dbReference>
<reference evidence="1 2" key="1">
    <citation type="submission" date="2015-07" db="EMBL/GenBank/DDBJ databases">
        <title>Draft genome sequence of the Amantichitinum ursilacus IGB-41, a new chitin-degrading bacterium.</title>
        <authorList>
            <person name="Kirstahler P."/>
            <person name="Guenther M."/>
            <person name="Grumaz C."/>
            <person name="Rupp S."/>
            <person name="Zibek S."/>
            <person name="Sohn K."/>
        </authorList>
    </citation>
    <scope>NUCLEOTIDE SEQUENCE [LARGE SCALE GENOMIC DNA]</scope>
    <source>
        <strain evidence="1 2">IGB-41</strain>
    </source>
</reference>
<dbReference type="STRING" id="857265.WG78_04175"/>
<dbReference type="InterPro" id="IPR009883">
    <property type="entry name" value="YgfX"/>
</dbReference>
<evidence type="ECO:0000313" key="1">
    <source>
        <dbReference type="EMBL" id="KPC54738.1"/>
    </source>
</evidence>
<dbReference type="Proteomes" id="UP000037939">
    <property type="component" value="Unassembled WGS sequence"/>
</dbReference>
<evidence type="ECO:0000313" key="2">
    <source>
        <dbReference type="Proteomes" id="UP000037939"/>
    </source>
</evidence>
<dbReference type="EMBL" id="LAQT01000002">
    <property type="protein sequence ID" value="KPC54738.1"/>
    <property type="molecule type" value="Genomic_DNA"/>
</dbReference>
<proteinExistence type="predicted"/>
<sequence length="136" mass="15294">MLTVVASQRARFFVRMALGLALGCVLTLPWLWLWPALAGLAIYGWFCVRLTQRTVTVEVRAGGWTVQQGAQPARSLRWLPGTLITPQLVILQGRDRANGRFVALPIWPDSVPPDQHRRLRVLLRWGCRPDGASRLS</sequence>
<organism evidence="1 2">
    <name type="scientific">Amantichitinum ursilacus</name>
    <dbReference type="NCBI Taxonomy" id="857265"/>
    <lineage>
        <taxon>Bacteria</taxon>
        <taxon>Pseudomonadati</taxon>
        <taxon>Pseudomonadota</taxon>
        <taxon>Betaproteobacteria</taxon>
        <taxon>Neisseriales</taxon>
        <taxon>Chitinibacteraceae</taxon>
        <taxon>Amantichitinum</taxon>
    </lineage>
</organism>
<evidence type="ECO:0008006" key="3">
    <source>
        <dbReference type="Google" id="ProtNLM"/>
    </source>
</evidence>
<name>A0A0N1JTP9_9NEIS</name>
<comment type="caution">
    <text evidence="1">The sequence shown here is derived from an EMBL/GenBank/DDBJ whole genome shotgun (WGS) entry which is preliminary data.</text>
</comment>
<dbReference type="RefSeq" id="WP_308417189.1">
    <property type="nucleotide sequence ID" value="NZ_LAQT01000002.1"/>
</dbReference>
<protein>
    <recommendedName>
        <fullName evidence="3">Toxin CptA</fullName>
    </recommendedName>
</protein>
<dbReference type="AlphaFoldDB" id="A0A0N1JTP9"/>